<feature type="compositionally biased region" description="Polar residues" evidence="1">
    <location>
        <begin position="74"/>
        <end position="83"/>
    </location>
</feature>
<sequence length="702" mass="76586">MSSAQAPVGGFSLFPNTSRPPSRSQSRPRAVTPQGRPASTEPSPPRVGRRASLRRGSSATREERPREERRRMAPSNNPWQQALDNPLSPDDDEQPQQQPQHQHQQQQQPPSQQPPQQQPRHQQRAQPQQYQPEPQPEPQLQPHALSVDTSVMNRPRDYPSAISASDVPPRCETALSDARTLVRSPSVSSISKPPLVYDPRDRGGGVGTSGSTSHAAAEPSIRSMFPQYNPELPLDRQDYFPTQTSPVHIPQSAISRAMYSPRSPEAAAAPIRHAAAAAAATVTTTHPVASARSPSAASQHQHQHQHRFHTTSAATTPQRAPHHAHHHEPRAPPPVSTTEDLRSLWKVTNGWKASSLEGRIFCLKMTTQPDCPVYTLSSSSSQPFYSLRIDPTSASAYVSLSRFDPTKPFKGAKPGTTSTTSPSPSPTPSSPGTPPPQPSKSSLKHDAKHWHPVLATQLEPPLRRQPPNDGLVAQLWPTAAARLATSDPAAAEHECARLVWDADSNAHFLVHPALAVPFCVTVERHPAFARTEYTLEHLESPVHLGRLTRDGTGAGYLEVDTGIAAKVDAVYLVDVVVAALVLVAHADEEWREVETFEPPPSVLNGVEGGGAKRGSRRSSRASKREAAGERKVTSRLEQFEMDIESQTSELKKGGRREKDKVPGVARGIIAVITVLFKCVIWCFTLVFRALTGLVRCLSSDKI</sequence>
<dbReference type="Proteomes" id="UP001172155">
    <property type="component" value="Unassembled WGS sequence"/>
</dbReference>
<keyword evidence="2" id="KW-1133">Transmembrane helix</keyword>
<feature type="transmembrane region" description="Helical" evidence="2">
    <location>
        <begin position="664"/>
        <end position="687"/>
    </location>
</feature>
<feature type="compositionally biased region" description="Pro residues" evidence="1">
    <location>
        <begin position="423"/>
        <end position="438"/>
    </location>
</feature>
<feature type="compositionally biased region" description="Basic and acidic residues" evidence="1">
    <location>
        <begin position="60"/>
        <end position="71"/>
    </location>
</feature>
<protein>
    <recommendedName>
        <fullName evidence="5">Acetylserotonin methytransferase-like protein</fullName>
    </recommendedName>
</protein>
<accession>A0AA40FAW8</accession>
<feature type="region of interest" description="Disordered" evidence="1">
    <location>
        <begin position="278"/>
        <end position="339"/>
    </location>
</feature>
<keyword evidence="2" id="KW-0472">Membrane</keyword>
<evidence type="ECO:0000313" key="3">
    <source>
        <dbReference type="EMBL" id="KAK0753906.1"/>
    </source>
</evidence>
<feature type="compositionally biased region" description="Low complexity" evidence="1">
    <location>
        <begin position="278"/>
        <end position="300"/>
    </location>
</feature>
<dbReference type="AlphaFoldDB" id="A0AA40FAW8"/>
<keyword evidence="2" id="KW-0812">Transmembrane</keyword>
<feature type="region of interest" description="Disordered" evidence="1">
    <location>
        <begin position="403"/>
        <end position="446"/>
    </location>
</feature>
<feature type="compositionally biased region" description="Low complexity" evidence="1">
    <location>
        <begin position="95"/>
        <end position="110"/>
    </location>
</feature>
<evidence type="ECO:0008006" key="5">
    <source>
        <dbReference type="Google" id="ProtNLM"/>
    </source>
</evidence>
<feature type="region of interest" description="Disordered" evidence="1">
    <location>
        <begin position="601"/>
        <end position="633"/>
    </location>
</feature>
<feature type="region of interest" description="Disordered" evidence="1">
    <location>
        <begin position="1"/>
        <end position="217"/>
    </location>
</feature>
<evidence type="ECO:0000256" key="2">
    <source>
        <dbReference type="SAM" id="Phobius"/>
    </source>
</evidence>
<feature type="compositionally biased region" description="Low complexity" evidence="1">
    <location>
        <begin position="413"/>
        <end position="422"/>
    </location>
</feature>
<gene>
    <name evidence="3" type="ORF">B0T18DRAFT_24850</name>
</gene>
<comment type="caution">
    <text evidence="3">The sequence shown here is derived from an EMBL/GenBank/DDBJ whole genome shotgun (WGS) entry which is preliminary data.</text>
</comment>
<proteinExistence type="predicted"/>
<feature type="compositionally biased region" description="Low complexity" evidence="1">
    <location>
        <begin position="19"/>
        <end position="29"/>
    </location>
</feature>
<reference evidence="3" key="1">
    <citation type="submission" date="2023-06" db="EMBL/GenBank/DDBJ databases">
        <title>Genome-scale phylogeny and comparative genomics of the fungal order Sordariales.</title>
        <authorList>
            <consortium name="Lawrence Berkeley National Laboratory"/>
            <person name="Hensen N."/>
            <person name="Bonometti L."/>
            <person name="Westerberg I."/>
            <person name="Brannstrom I.O."/>
            <person name="Guillou S."/>
            <person name="Cros-Aarteil S."/>
            <person name="Calhoun S."/>
            <person name="Haridas S."/>
            <person name="Kuo A."/>
            <person name="Mondo S."/>
            <person name="Pangilinan J."/>
            <person name="Riley R."/>
            <person name="LaButti K."/>
            <person name="Andreopoulos B."/>
            <person name="Lipzen A."/>
            <person name="Chen C."/>
            <person name="Yanf M."/>
            <person name="Daum C."/>
            <person name="Ng V."/>
            <person name="Clum A."/>
            <person name="Steindorff A."/>
            <person name="Ohm R."/>
            <person name="Martin F."/>
            <person name="Silar P."/>
            <person name="Natvig D."/>
            <person name="Lalanne C."/>
            <person name="Gautier V."/>
            <person name="Ament-velasquez S.L."/>
            <person name="Kruys A."/>
            <person name="Hutchinson M.I."/>
            <person name="Powell A.J."/>
            <person name="Barry K."/>
            <person name="Miller A.N."/>
            <person name="Grigoriev I.V."/>
            <person name="Debuchy R."/>
            <person name="Gladieux P."/>
            <person name="Thoren M.H."/>
            <person name="Johannesson H."/>
        </authorList>
    </citation>
    <scope>NUCLEOTIDE SEQUENCE</scope>
    <source>
        <strain evidence="3">SMH3187-1</strain>
    </source>
</reference>
<organism evidence="3 4">
    <name type="scientific">Schizothecium vesticola</name>
    <dbReference type="NCBI Taxonomy" id="314040"/>
    <lineage>
        <taxon>Eukaryota</taxon>
        <taxon>Fungi</taxon>
        <taxon>Dikarya</taxon>
        <taxon>Ascomycota</taxon>
        <taxon>Pezizomycotina</taxon>
        <taxon>Sordariomycetes</taxon>
        <taxon>Sordariomycetidae</taxon>
        <taxon>Sordariales</taxon>
        <taxon>Schizotheciaceae</taxon>
        <taxon>Schizothecium</taxon>
    </lineage>
</organism>
<keyword evidence="4" id="KW-1185">Reference proteome</keyword>
<dbReference type="EMBL" id="JAUKUD010000001">
    <property type="protein sequence ID" value="KAK0753906.1"/>
    <property type="molecule type" value="Genomic_DNA"/>
</dbReference>
<name>A0AA40FAW8_9PEZI</name>
<evidence type="ECO:0000313" key="4">
    <source>
        <dbReference type="Proteomes" id="UP001172155"/>
    </source>
</evidence>
<evidence type="ECO:0000256" key="1">
    <source>
        <dbReference type="SAM" id="MobiDB-lite"/>
    </source>
</evidence>
<feature type="compositionally biased region" description="Low complexity" evidence="1">
    <location>
        <begin position="118"/>
        <end position="132"/>
    </location>
</feature>
<feature type="compositionally biased region" description="Basic and acidic residues" evidence="1">
    <location>
        <begin position="622"/>
        <end position="633"/>
    </location>
</feature>